<reference evidence="2" key="2">
    <citation type="journal article" date="2019" name="MicrobiologyOpen">
        <title>High-quality draft genome sequence of Gaiella occulta isolated from a 150 meter deep mineral water borehole and comparison with the genome sequences of other deep-branching lineages of the phylum Actinobacteria.</title>
        <authorList>
            <person name="Severino R."/>
            <person name="Froufe H.J.C."/>
            <person name="Barroso C."/>
            <person name="Albuquerque L."/>
            <person name="Lobo-da-Cunha A."/>
            <person name="da Costa M.S."/>
            <person name="Egas C."/>
        </authorList>
    </citation>
    <scope>NUCLEOTIDE SEQUENCE [LARGE SCALE GENOMIC DNA]</scope>
    <source>
        <strain evidence="2">F2-233</strain>
    </source>
</reference>
<protein>
    <submittedName>
        <fullName evidence="1">Uncharacterized protein</fullName>
    </submittedName>
</protein>
<reference evidence="1 2" key="1">
    <citation type="submission" date="2018-07" db="EMBL/GenBank/DDBJ databases">
        <title>High-quality-draft genome sequence of Gaiella occulta.</title>
        <authorList>
            <person name="Severino R."/>
            <person name="Froufe H.J.C."/>
            <person name="Rainey F.A."/>
            <person name="Barroso C."/>
            <person name="Albuquerque L."/>
            <person name="Lobo-Da-Cunha A."/>
            <person name="Da Costa M.S."/>
            <person name="Egas C."/>
        </authorList>
    </citation>
    <scope>NUCLEOTIDE SEQUENCE [LARGE SCALE GENOMIC DNA]</scope>
    <source>
        <strain evidence="1 2">F2-233</strain>
    </source>
</reference>
<dbReference type="AlphaFoldDB" id="A0A7M2YV49"/>
<dbReference type="Proteomes" id="UP000254134">
    <property type="component" value="Unassembled WGS sequence"/>
</dbReference>
<dbReference type="Gene3D" id="3.40.50.300">
    <property type="entry name" value="P-loop containing nucleotide triphosphate hydrolases"/>
    <property type="match status" value="1"/>
</dbReference>
<evidence type="ECO:0000313" key="2">
    <source>
        <dbReference type="Proteomes" id="UP000254134"/>
    </source>
</evidence>
<gene>
    <name evidence="1" type="ORF">Gocc_2898</name>
</gene>
<dbReference type="EMBL" id="QQZY01000010">
    <property type="protein sequence ID" value="RDI73298.1"/>
    <property type="molecule type" value="Genomic_DNA"/>
</dbReference>
<dbReference type="InterPro" id="IPR027417">
    <property type="entry name" value="P-loop_NTPase"/>
</dbReference>
<keyword evidence="2" id="KW-1185">Reference proteome</keyword>
<sequence>MTNPLAGVLDAARRGLELQWAADERRDVELTQAERYARDPIGWLNSGHVWIASKFGEGRAAKLRPIRLRLFPDQELTIRSWIDVDHLQTTGELAFANVAIEKSRQIGETWAFAAAIAWAVHYHQVTLLAMHVDGGEIDDGGSRNTVKSLFGKVRYIDQRLDRGKLPGLGDLVFRPFSREPAKIENPRNGAVVYGEGQTDNPGRGNTVDGALVDEAAFVQHGEKVYAALDEACPSGKALLSTVNGDDNFHARICDEKPQGWTYLRLHWSEHPVYREGLHVAGVAAADQPTVEMAAAAAGCDLCAGTRAGVSWNPREPRAHRYPGRLTSPHYDSRVIGKTDEQVANELDIDRERALGGRVYSEFQTDVHVVDGGIDIELDAATGKLVVPLELAWDFGLDATSIPVVQNAPEEVRVVGILEMGDLFGSSATPEAVAQQLRLYLQELGLPEIETTPAFSRHIRCVGDPAGQARSLETGKPFVNQYRRQGFSIGRPPSRLTSRVDFSIISVKRLLAGSPKPLRVCGVKAADFAAHMRNNVWPTDALGRRRQGATTPEDNIHNHACRAFAYWAVATFPPAGEIADEQAAAIVADDNADPPDEHPLTRRRRLARGHVRHDDDLGLPADLDYEQAL</sequence>
<organism evidence="1 2">
    <name type="scientific">Gaiella occulta</name>
    <dbReference type="NCBI Taxonomy" id="1002870"/>
    <lineage>
        <taxon>Bacteria</taxon>
        <taxon>Bacillati</taxon>
        <taxon>Actinomycetota</taxon>
        <taxon>Thermoleophilia</taxon>
        <taxon>Gaiellales</taxon>
        <taxon>Gaiellaceae</taxon>
        <taxon>Gaiella</taxon>
    </lineage>
</organism>
<evidence type="ECO:0000313" key="1">
    <source>
        <dbReference type="EMBL" id="RDI73298.1"/>
    </source>
</evidence>
<accession>A0A7M2YV49</accession>
<name>A0A7M2YV49_9ACTN</name>
<proteinExistence type="predicted"/>
<comment type="caution">
    <text evidence="1">The sequence shown here is derived from an EMBL/GenBank/DDBJ whole genome shotgun (WGS) entry which is preliminary data.</text>
</comment>
<dbReference type="RefSeq" id="WP_114797290.1">
    <property type="nucleotide sequence ID" value="NZ_QQZY01000010.1"/>
</dbReference>